<dbReference type="Gene3D" id="1.10.1220.10">
    <property type="entry name" value="Met repressor-like"/>
    <property type="match status" value="1"/>
</dbReference>
<reference evidence="1" key="1">
    <citation type="submission" date="2019-02" db="EMBL/GenBank/DDBJ databases">
        <authorList>
            <person name="Gruber-Vodicka R. H."/>
            <person name="Seah K. B. B."/>
        </authorList>
    </citation>
    <scope>NUCLEOTIDE SEQUENCE</scope>
    <source>
        <strain evidence="1">BECK_BZ197</strain>
        <strain evidence="3">BECK_BZ198</strain>
        <strain evidence="2">BECK_BZ199</strain>
    </source>
</reference>
<name>A0A450XA49_9GAMM</name>
<gene>
    <name evidence="1" type="ORF">BECKMB1821G_GA0114241_101836</name>
    <name evidence="3" type="ORF">BECKMB1821H_GA0114242_113310</name>
    <name evidence="2" type="ORF">BECKMB1821I_GA0114274_111910</name>
</gene>
<accession>A0A450XA49</accession>
<proteinExistence type="predicted"/>
<dbReference type="EMBL" id="CAADGH010000133">
    <property type="protein sequence ID" value="VFK77403.1"/>
    <property type="molecule type" value="Genomic_DNA"/>
</dbReference>
<dbReference type="EMBL" id="CAADFQ010000119">
    <property type="protein sequence ID" value="VFK35460.1"/>
    <property type="molecule type" value="Genomic_DNA"/>
</dbReference>
<evidence type="ECO:0000313" key="1">
    <source>
        <dbReference type="EMBL" id="VFK26143.1"/>
    </source>
</evidence>
<dbReference type="EMBL" id="CAADFO010000018">
    <property type="protein sequence ID" value="VFK26143.1"/>
    <property type="molecule type" value="Genomic_DNA"/>
</dbReference>
<evidence type="ECO:0000313" key="3">
    <source>
        <dbReference type="EMBL" id="VFK77403.1"/>
    </source>
</evidence>
<evidence type="ECO:0000313" key="2">
    <source>
        <dbReference type="EMBL" id="VFK35460.1"/>
    </source>
</evidence>
<organism evidence="1">
    <name type="scientific">Candidatus Kentrum sp. MB</name>
    <dbReference type="NCBI Taxonomy" id="2138164"/>
    <lineage>
        <taxon>Bacteria</taxon>
        <taxon>Pseudomonadati</taxon>
        <taxon>Pseudomonadota</taxon>
        <taxon>Gammaproteobacteria</taxon>
        <taxon>Candidatus Kentrum</taxon>
    </lineage>
</organism>
<dbReference type="Pfam" id="PF04221">
    <property type="entry name" value="RelB"/>
    <property type="match status" value="1"/>
</dbReference>
<sequence>MTTIHISLDDALLRRADAVLSDHGLSIQEAALQWLTRIAAGDGLPMEPGQPNKTTINAMREHDEALPSFISVDELMKHLHENH</sequence>
<protein>
    <submittedName>
        <fullName evidence="1">Addiction module antitoxin, RelB/DinJ family</fullName>
    </submittedName>
</protein>
<dbReference type="AlphaFoldDB" id="A0A450XA49"/>
<dbReference type="InterPro" id="IPR007337">
    <property type="entry name" value="RelB/DinJ"/>
</dbReference>
<dbReference type="InterPro" id="IPR013321">
    <property type="entry name" value="Arc_rbn_hlx_hlx"/>
</dbReference>
<dbReference type="GO" id="GO:0006355">
    <property type="term" value="P:regulation of DNA-templated transcription"/>
    <property type="evidence" value="ECO:0007669"/>
    <property type="project" value="InterPro"/>
</dbReference>